<evidence type="ECO:0000259" key="12">
    <source>
        <dbReference type="Pfam" id="PF02687"/>
    </source>
</evidence>
<keyword evidence="9 11" id="KW-0472">Membrane</keyword>
<evidence type="ECO:0000256" key="11">
    <source>
        <dbReference type="SAM" id="Phobius"/>
    </source>
</evidence>
<evidence type="ECO:0000256" key="10">
    <source>
        <dbReference type="ARBA" id="ARBA00024973"/>
    </source>
</evidence>
<dbReference type="Proteomes" id="UP000223370">
    <property type="component" value="Unassembled WGS sequence"/>
</dbReference>
<dbReference type="EMBL" id="BCMJ01000016">
    <property type="protein sequence ID" value="GAX09155.1"/>
    <property type="molecule type" value="Genomic_DNA"/>
</dbReference>
<keyword evidence="14" id="KW-1185">Reference proteome</keyword>
<keyword evidence="6" id="KW-1003">Cell membrane</keyword>
<keyword evidence="8 11" id="KW-1133">Transmembrane helix</keyword>
<evidence type="ECO:0000256" key="8">
    <source>
        <dbReference type="ARBA" id="ARBA00022989"/>
    </source>
</evidence>
<name>A0A1Z5J543_9LACO</name>
<accession>A0A1Z5J543</accession>
<dbReference type="PANTHER" id="PTHR43738">
    <property type="entry name" value="ABC TRANSPORTER, MEMBRANE PROTEIN"/>
    <property type="match status" value="1"/>
</dbReference>
<dbReference type="GO" id="GO:0005886">
    <property type="term" value="C:plasma membrane"/>
    <property type="evidence" value="ECO:0007669"/>
    <property type="project" value="UniProtKB-SubCell"/>
</dbReference>
<gene>
    <name evidence="13" type="ORF">IWT5_02338</name>
</gene>
<reference evidence="13 14" key="1">
    <citation type="submission" date="2015-11" db="EMBL/GenBank/DDBJ databases">
        <title>Draft genome sequences of new species of the genus Lactobacillus isolated from orchardgrass silage.</title>
        <authorList>
            <person name="Tohno M."/>
            <person name="Tanizawa Y."/>
            <person name="Arita M."/>
        </authorList>
    </citation>
    <scope>NUCLEOTIDE SEQUENCE [LARGE SCALE GENOMIC DNA]</scope>
    <source>
        <strain evidence="13 14">IWT5</strain>
    </source>
</reference>
<feature type="domain" description="ABC3 transporter permease C-terminal" evidence="12">
    <location>
        <begin position="234"/>
        <end position="344"/>
    </location>
</feature>
<comment type="subunit">
    <text evidence="3">The complex is composed of two ATP-binding proteins (HrtA), two transmembrane proteins (HrtB) and a solute-binding protein.</text>
</comment>
<keyword evidence="5" id="KW-0813">Transport</keyword>
<evidence type="ECO:0000256" key="5">
    <source>
        <dbReference type="ARBA" id="ARBA00022448"/>
    </source>
</evidence>
<proteinExistence type="inferred from homology"/>
<evidence type="ECO:0000256" key="7">
    <source>
        <dbReference type="ARBA" id="ARBA00022692"/>
    </source>
</evidence>
<feature type="transmembrane region" description="Helical" evidence="11">
    <location>
        <begin position="16"/>
        <end position="39"/>
    </location>
</feature>
<dbReference type="AlphaFoldDB" id="A0A1Z5J543"/>
<evidence type="ECO:0000256" key="4">
    <source>
        <dbReference type="ARBA" id="ARBA00016962"/>
    </source>
</evidence>
<comment type="similarity">
    <text evidence="2">Belongs to the ABC-4 integral membrane protein family. HrtB subfamily.</text>
</comment>
<dbReference type="PANTHER" id="PTHR43738:SF1">
    <property type="entry name" value="HEMIN TRANSPORT SYSTEM PERMEASE PROTEIN HRTB-RELATED"/>
    <property type="match status" value="1"/>
</dbReference>
<evidence type="ECO:0000313" key="14">
    <source>
        <dbReference type="Proteomes" id="UP000223370"/>
    </source>
</evidence>
<evidence type="ECO:0000256" key="1">
    <source>
        <dbReference type="ARBA" id="ARBA00004651"/>
    </source>
</evidence>
<comment type="function">
    <text evidence="10">Part of the ABC transporter complex hrt involved in hemin import. Responsible for the translocation of the substrate across the membrane.</text>
</comment>
<feature type="transmembrane region" description="Helical" evidence="11">
    <location>
        <begin position="274"/>
        <end position="305"/>
    </location>
</feature>
<dbReference type="InterPro" id="IPR003838">
    <property type="entry name" value="ABC3_permease_C"/>
</dbReference>
<comment type="caution">
    <text evidence="13">The sequence shown here is derived from an EMBL/GenBank/DDBJ whole genome shotgun (WGS) entry which is preliminary data.</text>
</comment>
<feature type="transmembrane region" description="Helical" evidence="11">
    <location>
        <begin position="232"/>
        <end position="254"/>
    </location>
</feature>
<protein>
    <recommendedName>
        <fullName evidence="4">Putative hemin transport system permease protein HrtB</fullName>
    </recommendedName>
</protein>
<evidence type="ECO:0000256" key="2">
    <source>
        <dbReference type="ARBA" id="ARBA00008697"/>
    </source>
</evidence>
<comment type="subcellular location">
    <subcellularLocation>
        <location evidence="1">Cell membrane</location>
        <topology evidence="1">Multi-pass membrane protein</topology>
    </subcellularLocation>
</comment>
<organism evidence="13 14">
    <name type="scientific">Secundilactobacillus silagincola</name>
    <dbReference type="NCBI Taxonomy" id="1714681"/>
    <lineage>
        <taxon>Bacteria</taxon>
        <taxon>Bacillati</taxon>
        <taxon>Bacillota</taxon>
        <taxon>Bacilli</taxon>
        <taxon>Lactobacillales</taxon>
        <taxon>Lactobacillaceae</taxon>
        <taxon>Secundilactobacillus</taxon>
    </lineage>
</organism>
<evidence type="ECO:0000256" key="6">
    <source>
        <dbReference type="ARBA" id="ARBA00022475"/>
    </source>
</evidence>
<evidence type="ECO:0000256" key="3">
    <source>
        <dbReference type="ARBA" id="ARBA00011131"/>
    </source>
</evidence>
<dbReference type="RefSeq" id="WP_098826437.1">
    <property type="nucleotide sequence ID" value="NZ_BCMJ01000016.1"/>
</dbReference>
<dbReference type="Pfam" id="PF02687">
    <property type="entry name" value="FtsX"/>
    <property type="match status" value="1"/>
</dbReference>
<feature type="transmembrane region" description="Helical" evidence="11">
    <location>
        <begin position="317"/>
        <end position="337"/>
    </location>
</feature>
<keyword evidence="7 11" id="KW-0812">Transmembrane</keyword>
<dbReference type="OrthoDB" id="384327at2"/>
<evidence type="ECO:0000256" key="9">
    <source>
        <dbReference type="ARBA" id="ARBA00023136"/>
    </source>
</evidence>
<sequence length="351" mass="37945">MFLALKEIKKEKFRSGLIVAMIVLIGYLIFILTSLALGLAQQNTDAINSWDAKQITLNSNANVDMRQSFLTKKQVGHLSRQEALIGETSVVAKAKSHKQLSAVFLGLNNNQFVYQNLNLVDGHRVTNSHELVVDTAFKQEGYKLGSQFKLNGDNHKYTIVGFIKNAKLNIAPVVYGQMNDWKSLRAITVGPVGSAVVSRDASYKNNANGAKTYTKQQVVDKLPGYQAQNSTFILMIGFLMVISLIIIAVFLYILTMQKLPNYAVLRAQGVPSKVLVGATISQSVLLVVSGLIVATLFTVITAWIIPANVPMAFDIPVLGGVGVGLLVMAMIGGLIPIKSVVSVDPVSVIGG</sequence>
<dbReference type="InterPro" id="IPR051125">
    <property type="entry name" value="ABC-4/HrtB_transporter"/>
</dbReference>
<evidence type="ECO:0000313" key="13">
    <source>
        <dbReference type="EMBL" id="GAX09155.1"/>
    </source>
</evidence>